<evidence type="ECO:0000313" key="2">
    <source>
        <dbReference type="EMBL" id="MBW91377.1"/>
    </source>
</evidence>
<keyword evidence="1" id="KW-0812">Transmembrane</keyword>
<dbReference type="PANTHER" id="PTHR23072">
    <property type="entry name" value="PHOSPHATIDYLINOSITOL GLYCAN-RELATED"/>
    <property type="match status" value="1"/>
</dbReference>
<reference evidence="2" key="1">
    <citation type="submission" date="2018-02" db="EMBL/GenBank/DDBJ databases">
        <title>Rhizophora mucronata_Transcriptome.</title>
        <authorList>
            <person name="Meera S.P."/>
            <person name="Sreeshan A."/>
            <person name="Augustine A."/>
        </authorList>
    </citation>
    <scope>NUCLEOTIDE SEQUENCE</scope>
    <source>
        <tissue evidence="2">Leaf</tissue>
    </source>
</reference>
<proteinExistence type="predicted"/>
<dbReference type="PANTHER" id="PTHR23072:SF0">
    <property type="entry name" value="GPI ETHANOLAMINE PHOSPHATE TRANSFERASE 2"/>
    <property type="match status" value="1"/>
</dbReference>
<keyword evidence="1" id="KW-0472">Membrane</keyword>
<dbReference type="GO" id="GO:0051267">
    <property type="term" value="F:CP2 mannose-ethanolamine phosphotransferase activity"/>
    <property type="evidence" value="ECO:0007669"/>
    <property type="project" value="TreeGrafter"/>
</dbReference>
<name>A0A2P2JD75_RHIMU</name>
<dbReference type="GO" id="GO:0005789">
    <property type="term" value="C:endoplasmic reticulum membrane"/>
    <property type="evidence" value="ECO:0007669"/>
    <property type="project" value="TreeGrafter"/>
</dbReference>
<keyword evidence="1" id="KW-1133">Transmembrane helix</keyword>
<feature type="transmembrane region" description="Helical" evidence="1">
    <location>
        <begin position="43"/>
        <end position="66"/>
    </location>
</feature>
<organism evidence="2">
    <name type="scientific">Rhizophora mucronata</name>
    <name type="common">Asiatic mangrove</name>
    <dbReference type="NCBI Taxonomy" id="61149"/>
    <lineage>
        <taxon>Eukaryota</taxon>
        <taxon>Viridiplantae</taxon>
        <taxon>Streptophyta</taxon>
        <taxon>Embryophyta</taxon>
        <taxon>Tracheophyta</taxon>
        <taxon>Spermatophyta</taxon>
        <taxon>Magnoliopsida</taxon>
        <taxon>eudicotyledons</taxon>
        <taxon>Gunneridae</taxon>
        <taxon>Pentapetalae</taxon>
        <taxon>rosids</taxon>
        <taxon>fabids</taxon>
        <taxon>Malpighiales</taxon>
        <taxon>Rhizophoraceae</taxon>
        <taxon>Rhizophora</taxon>
    </lineage>
</organism>
<dbReference type="AlphaFoldDB" id="A0A2P2JD75"/>
<evidence type="ECO:0000256" key="1">
    <source>
        <dbReference type="SAM" id="Phobius"/>
    </source>
</evidence>
<dbReference type="EMBL" id="GGEC01010894">
    <property type="protein sequence ID" value="MBW91377.1"/>
    <property type="molecule type" value="Transcribed_RNA"/>
</dbReference>
<dbReference type="GO" id="GO:0006506">
    <property type="term" value="P:GPI anchor biosynthetic process"/>
    <property type="evidence" value="ECO:0007669"/>
    <property type="project" value="InterPro"/>
</dbReference>
<accession>A0A2P2JD75</accession>
<dbReference type="InterPro" id="IPR039527">
    <property type="entry name" value="PIGG/GPI7"/>
</dbReference>
<protein>
    <submittedName>
        <fullName evidence="2">Uncharacterized protein</fullName>
    </submittedName>
</protein>
<sequence length="138" mass="15703">MRMRIRIRIQTPGSTNRYKRGDLPRISEFQIQQTMAEITCTRLTILTTMAVIIQMMGLMLFVFGFFPVKPALSGVSGSESFYPPGCDSIENRSHLETRLPPQRLKSLYQELSGIPPLFDRLILMNLFLARMIGLHAGI</sequence>